<proteinExistence type="predicted"/>
<organism evidence="2 3">
    <name type="scientific">Schaalia naturae</name>
    <dbReference type="NCBI Taxonomy" id="635203"/>
    <lineage>
        <taxon>Bacteria</taxon>
        <taxon>Bacillati</taxon>
        <taxon>Actinomycetota</taxon>
        <taxon>Actinomycetes</taxon>
        <taxon>Actinomycetales</taxon>
        <taxon>Actinomycetaceae</taxon>
        <taxon>Schaalia</taxon>
    </lineage>
</organism>
<feature type="compositionally biased region" description="Basic and acidic residues" evidence="1">
    <location>
        <begin position="10"/>
        <end position="25"/>
    </location>
</feature>
<dbReference type="Proteomes" id="UP001596527">
    <property type="component" value="Unassembled WGS sequence"/>
</dbReference>
<keyword evidence="3" id="KW-1185">Reference proteome</keyword>
<comment type="caution">
    <text evidence="2">The sequence shown here is derived from an EMBL/GenBank/DDBJ whole genome shotgun (WGS) entry which is preliminary data.</text>
</comment>
<evidence type="ECO:0000256" key="1">
    <source>
        <dbReference type="SAM" id="MobiDB-lite"/>
    </source>
</evidence>
<sequence>MAPDDETFTPEERAAMRERAREMRRGRSGGPKDPGADFDAAVAAMPEGERAIARRLAGLVAEHAPELATRTWYGMPAWSRDGKVICFFQPASKFKARYSTLGFQDGARLDRGSMWPTSFAITALGDEDEAAVVELLLRALGRAL</sequence>
<dbReference type="EMBL" id="JBHTEF010000001">
    <property type="protein sequence ID" value="MFC7580524.1"/>
    <property type="molecule type" value="Genomic_DNA"/>
</dbReference>
<gene>
    <name evidence="2" type="ORF">ACFQWG_04750</name>
</gene>
<accession>A0ABW2SL36</accession>
<evidence type="ECO:0000313" key="3">
    <source>
        <dbReference type="Proteomes" id="UP001596527"/>
    </source>
</evidence>
<protein>
    <submittedName>
        <fullName evidence="2">Iron chaperone</fullName>
    </submittedName>
</protein>
<dbReference type="RefSeq" id="WP_380972626.1">
    <property type="nucleotide sequence ID" value="NZ_JBHTEF010000001.1"/>
</dbReference>
<reference evidence="3" key="1">
    <citation type="journal article" date="2019" name="Int. J. Syst. Evol. Microbiol.">
        <title>The Global Catalogue of Microorganisms (GCM) 10K type strain sequencing project: providing services to taxonomists for standard genome sequencing and annotation.</title>
        <authorList>
            <consortium name="The Broad Institute Genomics Platform"/>
            <consortium name="The Broad Institute Genome Sequencing Center for Infectious Disease"/>
            <person name="Wu L."/>
            <person name="Ma J."/>
        </authorList>
    </citation>
    <scope>NUCLEOTIDE SEQUENCE [LARGE SCALE GENOMIC DNA]</scope>
    <source>
        <strain evidence="3">CCUG 56698</strain>
    </source>
</reference>
<dbReference type="SUPFAM" id="SSF159888">
    <property type="entry name" value="YdhG-like"/>
    <property type="match status" value="1"/>
</dbReference>
<dbReference type="Gene3D" id="3.90.1150.200">
    <property type="match status" value="1"/>
</dbReference>
<evidence type="ECO:0000313" key="2">
    <source>
        <dbReference type="EMBL" id="MFC7580524.1"/>
    </source>
</evidence>
<feature type="region of interest" description="Disordered" evidence="1">
    <location>
        <begin position="1"/>
        <end position="37"/>
    </location>
</feature>
<name>A0ABW2SL36_9ACTO</name>